<keyword evidence="3" id="KW-1185">Reference proteome</keyword>
<dbReference type="CDD" id="cd00371">
    <property type="entry name" value="HMA"/>
    <property type="match status" value="1"/>
</dbReference>
<dbReference type="AlphaFoldDB" id="A0A845HXS7"/>
<evidence type="ECO:0000313" key="3">
    <source>
        <dbReference type="Proteomes" id="UP000484875"/>
    </source>
</evidence>
<sequence length="94" mass="9545">MTCASCVGRVERVLAAVPGVDKVSVNLATESARVESSQPVAFALLAQAVDKAGYHAAPELPPSAPAPATPTCFCSGPWPCGRPGATPRRACIAL</sequence>
<dbReference type="Gene3D" id="3.30.70.100">
    <property type="match status" value="1"/>
</dbReference>
<dbReference type="Proteomes" id="UP000484875">
    <property type="component" value="Unassembled WGS sequence"/>
</dbReference>
<proteinExistence type="predicted"/>
<gene>
    <name evidence="2" type="ORF">GTP81_30815</name>
</gene>
<dbReference type="PROSITE" id="PS50846">
    <property type="entry name" value="HMA_2"/>
    <property type="match status" value="1"/>
</dbReference>
<accession>A0A845HXS7</accession>
<dbReference type="SUPFAM" id="SSF55008">
    <property type="entry name" value="HMA, heavy metal-associated domain"/>
    <property type="match status" value="1"/>
</dbReference>
<feature type="domain" description="HMA" evidence="1">
    <location>
        <begin position="1"/>
        <end position="57"/>
    </location>
</feature>
<name>A0A845HXS7_9BURK</name>
<dbReference type="InterPro" id="IPR006121">
    <property type="entry name" value="HMA_dom"/>
</dbReference>
<comment type="caution">
    <text evidence="2">The sequence shown here is derived from an EMBL/GenBank/DDBJ whole genome shotgun (WGS) entry which is preliminary data.</text>
</comment>
<dbReference type="InterPro" id="IPR036163">
    <property type="entry name" value="HMA_dom_sf"/>
</dbReference>
<evidence type="ECO:0000313" key="2">
    <source>
        <dbReference type="EMBL" id="MYN21136.1"/>
    </source>
</evidence>
<organism evidence="2 3">
    <name type="scientific">Duganella vulcania</name>
    <dbReference type="NCBI Taxonomy" id="2692166"/>
    <lineage>
        <taxon>Bacteria</taxon>
        <taxon>Pseudomonadati</taxon>
        <taxon>Pseudomonadota</taxon>
        <taxon>Betaproteobacteria</taxon>
        <taxon>Burkholderiales</taxon>
        <taxon>Oxalobacteraceae</taxon>
        <taxon>Telluria group</taxon>
        <taxon>Duganella</taxon>
    </lineage>
</organism>
<reference evidence="2 3" key="1">
    <citation type="submission" date="2019-12" db="EMBL/GenBank/DDBJ databases">
        <title>Novel species isolated from a subtropical stream in China.</title>
        <authorList>
            <person name="Lu H."/>
        </authorList>
    </citation>
    <scope>NUCLEOTIDE SEQUENCE [LARGE SCALE GENOMIC DNA]</scope>
    <source>
        <strain evidence="2 3">FT107W</strain>
    </source>
</reference>
<dbReference type="EMBL" id="WWCV01000136">
    <property type="protein sequence ID" value="MYN21136.1"/>
    <property type="molecule type" value="Genomic_DNA"/>
</dbReference>
<evidence type="ECO:0000259" key="1">
    <source>
        <dbReference type="PROSITE" id="PS50846"/>
    </source>
</evidence>
<protein>
    <recommendedName>
        <fullName evidence="1">HMA domain-containing protein</fullName>
    </recommendedName>
</protein>
<dbReference type="GO" id="GO:0046872">
    <property type="term" value="F:metal ion binding"/>
    <property type="evidence" value="ECO:0007669"/>
    <property type="project" value="InterPro"/>
</dbReference>
<feature type="non-terminal residue" evidence="2">
    <location>
        <position position="94"/>
    </location>
</feature>
<dbReference type="Pfam" id="PF00403">
    <property type="entry name" value="HMA"/>
    <property type="match status" value="1"/>
</dbReference>